<keyword evidence="4" id="KW-1185">Reference proteome</keyword>
<dbReference type="InterPro" id="IPR011990">
    <property type="entry name" value="TPR-like_helical_dom_sf"/>
</dbReference>
<dbReference type="EMBL" id="JAQMUH010000140">
    <property type="protein sequence ID" value="MDB9540447.1"/>
    <property type="molecule type" value="Genomic_DNA"/>
</dbReference>
<feature type="repeat" description="TPR" evidence="1">
    <location>
        <begin position="245"/>
        <end position="278"/>
    </location>
</feature>
<dbReference type="PROSITE" id="PS50005">
    <property type="entry name" value="TPR"/>
    <property type="match status" value="1"/>
</dbReference>
<sequence>MTITPLTFAQQPETYAVNKIHSHNSQFSTTTPQQLLEQAEAEYQGGNLTQAVTILQKANRIYAQQSDRLGQAAALSNLCLVYQQLGSLTEASQAIKTSLNLLGWDEKQQQLQIKTQNPEWLEVLAQTLDIQTGLLLGLGQADISVETAQQAEGIWQQLGNNAAVTRSSINQAQAWRIAGFYRRAVKILSSREQQLKNEPNSPMKVAALRSLGNTWQQLGELDKSQKTLQLSLEIAQQLQLPSEMSITELSLGNTVRALGNTEDAIAHYQQAAAIAPQPLTKLQAQINLLSLLVENKDIAAAKELIPTIQSQLTNLPNNQASIYANINFADTIINIGNKEDIAQILANSVKQARAIGNQRGESYGLGILGRLYEQNNQWQEAQDLTQQALLSALGINASDIAYLWQWQLGRLLKVKGNIQGAIAAYDAAVSTLQSLRSDLVNVNQQVRFNFRDSVEPIYRQSVELLLQESGEGKPDLDKVRQRIEALQIAELDNFFREACLNNQFVLLDEVVDRDNPDTAIFYPIILNNKLEVILKLPKQPLMHISPQSNCTSQDNCVNLEEVITKMREAIVEPNTQKRLKQESQKLYNLLIKPVEADLQNSGVKTLVFIPDGSLRNIPIAALYDGKEYLIQKYAVALSPGLQLFTPRPLVQRKINALVGGLSQPPKNENFTPLPYVLKELDLMQKLGITTSILLEQDFTKENLQQKINIQPFRVVHLATHGKFSSKAEETFILAANGRIYVKELDGLLKTREQNRTEPIELLVLSACETAAGDNRAVLGLAGVAIKAGARSTLASLWQIGDNSTALFIGEFYRQLTTGEVTTAEALRLAQLKLLNDPVYNRPMYWAPYVLVGNWL</sequence>
<evidence type="ECO:0000259" key="2">
    <source>
        <dbReference type="Pfam" id="PF12770"/>
    </source>
</evidence>
<name>A0ABT5AT16_9CYAN</name>
<dbReference type="Pfam" id="PF12770">
    <property type="entry name" value="CHAT"/>
    <property type="match status" value="1"/>
</dbReference>
<proteinExistence type="predicted"/>
<dbReference type="Gene3D" id="1.25.40.10">
    <property type="entry name" value="Tetratricopeptide repeat domain"/>
    <property type="match status" value="3"/>
</dbReference>
<organism evidence="3 4">
    <name type="scientific">Anabaenopsis arnoldii</name>
    <dbReference type="NCBI Taxonomy" id="2152938"/>
    <lineage>
        <taxon>Bacteria</taxon>
        <taxon>Bacillati</taxon>
        <taxon>Cyanobacteriota</taxon>
        <taxon>Cyanophyceae</taxon>
        <taxon>Nostocales</taxon>
        <taxon>Nodulariaceae</taxon>
        <taxon>Anabaenopsis</taxon>
    </lineage>
</organism>
<accession>A0ABT5AT16</accession>
<dbReference type="PANTHER" id="PTHR10098">
    <property type="entry name" value="RAPSYN-RELATED"/>
    <property type="match status" value="1"/>
</dbReference>
<dbReference type="InterPro" id="IPR019734">
    <property type="entry name" value="TPR_rpt"/>
</dbReference>
<dbReference type="InterPro" id="IPR024983">
    <property type="entry name" value="CHAT_dom"/>
</dbReference>
<evidence type="ECO:0000313" key="3">
    <source>
        <dbReference type="EMBL" id="MDB9540447.1"/>
    </source>
</evidence>
<protein>
    <submittedName>
        <fullName evidence="3">CHAT domain-containing protein</fullName>
    </submittedName>
</protein>
<gene>
    <name evidence="3" type="ORF">PN457_12400</name>
</gene>
<dbReference type="RefSeq" id="WP_271733670.1">
    <property type="nucleotide sequence ID" value="NZ_JANQDP010000146.1"/>
</dbReference>
<evidence type="ECO:0000313" key="4">
    <source>
        <dbReference type="Proteomes" id="UP001212499"/>
    </source>
</evidence>
<dbReference type="Proteomes" id="UP001212499">
    <property type="component" value="Unassembled WGS sequence"/>
</dbReference>
<feature type="domain" description="CHAT" evidence="2">
    <location>
        <begin position="582"/>
        <end position="853"/>
    </location>
</feature>
<reference evidence="3 4" key="1">
    <citation type="submission" date="2023-01" db="EMBL/GenBank/DDBJ databases">
        <title>Genomes from the Australian National Cyanobacteria Reference Collection.</title>
        <authorList>
            <person name="Willis A."/>
            <person name="Lee E.M.F."/>
        </authorList>
    </citation>
    <scope>NUCLEOTIDE SEQUENCE [LARGE SCALE GENOMIC DNA]</scope>
    <source>
        <strain evidence="3 4">CS-1033</strain>
    </source>
</reference>
<evidence type="ECO:0000256" key="1">
    <source>
        <dbReference type="PROSITE-ProRule" id="PRU00339"/>
    </source>
</evidence>
<keyword evidence="1" id="KW-0802">TPR repeat</keyword>
<comment type="caution">
    <text evidence="3">The sequence shown here is derived from an EMBL/GenBank/DDBJ whole genome shotgun (WGS) entry which is preliminary data.</text>
</comment>
<dbReference type="Pfam" id="PF13176">
    <property type="entry name" value="TPR_7"/>
    <property type="match status" value="1"/>
</dbReference>
<dbReference type="SUPFAM" id="SSF48452">
    <property type="entry name" value="TPR-like"/>
    <property type="match status" value="3"/>
</dbReference>
<dbReference type="SMART" id="SM00028">
    <property type="entry name" value="TPR"/>
    <property type="match status" value="6"/>
</dbReference>
<dbReference type="Pfam" id="PF13424">
    <property type="entry name" value="TPR_12"/>
    <property type="match status" value="1"/>
</dbReference>
<dbReference type="PANTHER" id="PTHR10098:SF112">
    <property type="entry name" value="SLR0380 PROTEIN"/>
    <property type="match status" value="1"/>
</dbReference>